<protein>
    <submittedName>
        <fullName evidence="1">Uncharacterized protein</fullName>
    </submittedName>
</protein>
<comment type="caution">
    <text evidence="1">The sequence shown here is derived from an EMBL/GenBank/DDBJ whole genome shotgun (WGS) entry which is preliminary data.</text>
</comment>
<accession>A0A166Z733</accession>
<dbReference type="Proteomes" id="UP000076552">
    <property type="component" value="Unassembled WGS sequence"/>
</dbReference>
<keyword evidence="2" id="KW-1185">Reference proteome</keyword>
<evidence type="ECO:0000313" key="2">
    <source>
        <dbReference type="Proteomes" id="UP000076552"/>
    </source>
</evidence>
<organism evidence="1 2">
    <name type="scientific">Colletotrichum tofieldiae</name>
    <dbReference type="NCBI Taxonomy" id="708197"/>
    <lineage>
        <taxon>Eukaryota</taxon>
        <taxon>Fungi</taxon>
        <taxon>Dikarya</taxon>
        <taxon>Ascomycota</taxon>
        <taxon>Pezizomycotina</taxon>
        <taxon>Sordariomycetes</taxon>
        <taxon>Hypocreomycetidae</taxon>
        <taxon>Glomerellales</taxon>
        <taxon>Glomerellaceae</taxon>
        <taxon>Colletotrichum</taxon>
        <taxon>Colletotrichum spaethianum species complex</taxon>
    </lineage>
</organism>
<reference evidence="1 2" key="1">
    <citation type="submission" date="2015-06" db="EMBL/GenBank/DDBJ databases">
        <title>Survival trade-offs in plant roots during colonization by closely related pathogenic and mutualistic fungi.</title>
        <authorList>
            <person name="Hacquard S."/>
            <person name="Kracher B."/>
            <person name="Hiruma K."/>
            <person name="Weinman A."/>
            <person name="Muench P."/>
            <person name="Garrido Oter R."/>
            <person name="Ver Loren van Themaat E."/>
            <person name="Dallerey J.-F."/>
            <person name="Damm U."/>
            <person name="Henrissat B."/>
            <person name="Lespinet O."/>
            <person name="Thon M."/>
            <person name="Kemen E."/>
            <person name="McHardy A.C."/>
            <person name="Schulze-Lefert P."/>
            <person name="O'Connell R.J."/>
        </authorList>
    </citation>
    <scope>NUCLEOTIDE SEQUENCE [LARGE SCALE GENOMIC DNA]</scope>
    <source>
        <strain evidence="1 2">0861</strain>
    </source>
</reference>
<proteinExistence type="predicted"/>
<evidence type="ECO:0000313" key="1">
    <source>
        <dbReference type="EMBL" id="KZL78529.1"/>
    </source>
</evidence>
<sequence length="277" mass="31735">MPADSFKSYCIWYYLGRLGREKTYYELAQRFPDMRYQVGRTCVATGYSTLYNELNLLPDVSVAEEARDPRDSGASDADVDEANEIYESIISQTVRYAVMDDYSRTVNLADLRPVIGLNGNTAAHSSLFKDIKIRKPAEWTHGVDFSITEEGGGINPEYGKLPPEYAYLLYTSLPRDLPTTRENSLIIMEAYEGENVRYLRLRRSKLVNSAECIDVWWFLNYGVCQSMGRFSNVIQIAITARFIMSNGLSRVPRRQGDAEDVSEMFWDPQMPKEMTLR</sequence>
<dbReference type="EMBL" id="LFIV01000002">
    <property type="protein sequence ID" value="KZL78529.1"/>
    <property type="molecule type" value="Genomic_DNA"/>
</dbReference>
<gene>
    <name evidence="1" type="ORF">CT0861_04035</name>
</gene>
<dbReference type="AlphaFoldDB" id="A0A166Z733"/>
<name>A0A166Z733_9PEZI</name>